<comment type="caution">
    <text evidence="10">Lacks conserved residue(s) required for the propagation of feature annotation.</text>
</comment>
<dbReference type="NCBIfam" id="TIGR00174">
    <property type="entry name" value="miaA"/>
    <property type="match status" value="1"/>
</dbReference>
<evidence type="ECO:0000256" key="3">
    <source>
        <dbReference type="ARBA" id="ARBA00005842"/>
    </source>
</evidence>
<evidence type="ECO:0000256" key="8">
    <source>
        <dbReference type="ARBA" id="ARBA00022842"/>
    </source>
</evidence>
<dbReference type="HAMAP" id="MF_00185">
    <property type="entry name" value="IPP_trans"/>
    <property type="match status" value="1"/>
</dbReference>
<dbReference type="PATRIC" id="fig|33888.3.peg.1106"/>
<keyword evidence="8 10" id="KW-0460">Magnesium</keyword>
<keyword evidence="15" id="KW-1185">Reference proteome</keyword>
<evidence type="ECO:0000256" key="5">
    <source>
        <dbReference type="ARBA" id="ARBA00022694"/>
    </source>
</evidence>
<accession>A0A160KRE0</accession>
<dbReference type="KEGG" id="rtn:A6122_1002"/>
<evidence type="ECO:0000256" key="4">
    <source>
        <dbReference type="ARBA" id="ARBA00022679"/>
    </source>
</evidence>
<dbReference type="Gene3D" id="3.40.50.300">
    <property type="entry name" value="P-loop containing nucleotide triphosphate hydrolases"/>
    <property type="match status" value="1"/>
</dbReference>
<feature type="site" description="Interaction with substrate tRNA" evidence="10">
    <location>
        <position position="114"/>
    </location>
</feature>
<keyword evidence="6 10" id="KW-0547">Nucleotide-binding</keyword>
<evidence type="ECO:0000256" key="10">
    <source>
        <dbReference type="HAMAP-Rule" id="MF_00185"/>
    </source>
</evidence>
<evidence type="ECO:0000313" key="15">
    <source>
        <dbReference type="Proteomes" id="UP000077071"/>
    </source>
</evidence>
<sequence length="321" mass="35004">MASAERRASAPALIAIVGATGTGKTALSLDLAETIRSEGGSAEIINSDATQLYRGMDIGTAKLSVEERRGIPHHLFDVLDLTEEASVARYQTEARRAIEEVQARGATPILVGGSGLYVSSVLFEFSFAGTDPEVRRRLEETAARDGLGVLVERLRAIDDAVAERIGPHNARRIIRALEIAELTGGRTHSALMPDEPVAWCAASTLFLEAPREELVQWLDRRTELMWAGGMLDEVERLIPLGLEQGVTARRAIGYDQALAQRAGTLTQREAIAATQSLTRRYARRQNSWFRRYAGAHRLPYDAPDLVARARAATQVAAPGPR</sequence>
<dbReference type="RefSeq" id="WP_068252379.1">
    <property type="nucleotide sequence ID" value="NZ_CP015515.1"/>
</dbReference>
<dbReference type="AlphaFoldDB" id="A0A160KRE0"/>
<reference evidence="14 15" key="1">
    <citation type="submission" date="2016-05" db="EMBL/GenBank/DDBJ databases">
        <title>Complete genome sequence of Rathayibacter tritici NCPPB 1953.</title>
        <authorList>
            <person name="Park J."/>
            <person name="Lee H.-H."/>
            <person name="Lee S.-W."/>
            <person name="Seo Y.-S."/>
        </authorList>
    </citation>
    <scope>NUCLEOTIDE SEQUENCE [LARGE SCALE GENOMIC DNA]</scope>
    <source>
        <strain evidence="14 15">NCPPB 1953</strain>
    </source>
</reference>
<comment type="similarity">
    <text evidence="3 10 13">Belongs to the IPP transferase family.</text>
</comment>
<evidence type="ECO:0000256" key="2">
    <source>
        <dbReference type="ARBA" id="ARBA00003213"/>
    </source>
</evidence>
<feature type="binding site" evidence="10">
    <location>
        <begin position="20"/>
        <end position="25"/>
    </location>
    <ligand>
        <name>substrate</name>
    </ligand>
</feature>
<dbReference type="STRING" id="33888.A6122_1002"/>
<dbReference type="PANTHER" id="PTHR11088">
    <property type="entry name" value="TRNA DIMETHYLALLYLTRANSFERASE"/>
    <property type="match status" value="1"/>
</dbReference>
<dbReference type="SUPFAM" id="SSF52540">
    <property type="entry name" value="P-loop containing nucleoside triphosphate hydrolases"/>
    <property type="match status" value="1"/>
</dbReference>
<gene>
    <name evidence="10" type="primary">miaA</name>
    <name evidence="14" type="ORF">A6122_1002</name>
</gene>
<evidence type="ECO:0000256" key="9">
    <source>
        <dbReference type="ARBA" id="ARBA00049563"/>
    </source>
</evidence>
<dbReference type="OrthoDB" id="9776390at2"/>
<proteinExistence type="inferred from homology"/>
<dbReference type="InterPro" id="IPR039657">
    <property type="entry name" value="Dimethylallyltransferase"/>
</dbReference>
<comment type="subunit">
    <text evidence="10">Monomer.</text>
</comment>
<feature type="site" description="Interaction with substrate tRNA" evidence="10">
    <location>
        <position position="135"/>
    </location>
</feature>
<evidence type="ECO:0000313" key="14">
    <source>
        <dbReference type="EMBL" id="AND16152.1"/>
    </source>
</evidence>
<dbReference type="Proteomes" id="UP000077071">
    <property type="component" value="Chromosome"/>
</dbReference>
<dbReference type="GO" id="GO:0052381">
    <property type="term" value="F:tRNA dimethylallyltransferase activity"/>
    <property type="evidence" value="ECO:0007669"/>
    <property type="project" value="UniProtKB-UniRule"/>
</dbReference>
<evidence type="ECO:0000256" key="13">
    <source>
        <dbReference type="RuleBase" id="RU003785"/>
    </source>
</evidence>
<protein>
    <recommendedName>
        <fullName evidence="10">tRNA dimethylallyltransferase</fullName>
        <ecNumber evidence="10">2.5.1.75</ecNumber>
    </recommendedName>
    <alternativeName>
        <fullName evidence="10">Dimethylallyl diphosphate:tRNA dimethylallyltransferase</fullName>
        <shortName evidence="10">DMAPP:tRNA dimethylallyltransferase</shortName>
        <shortName evidence="10">DMATase</shortName>
    </alternativeName>
    <alternativeName>
        <fullName evidence="10">Isopentenyl-diphosphate:tRNA isopentenyltransferase</fullName>
        <shortName evidence="10">IPP transferase</shortName>
        <shortName evidence="10">IPPT</shortName>
        <shortName evidence="10">IPTase</shortName>
    </alternativeName>
</protein>
<comment type="cofactor">
    <cofactor evidence="1 10">
        <name>Mg(2+)</name>
        <dbReference type="ChEBI" id="CHEBI:18420"/>
    </cofactor>
</comment>
<evidence type="ECO:0000256" key="12">
    <source>
        <dbReference type="RuleBase" id="RU003784"/>
    </source>
</evidence>
<evidence type="ECO:0000256" key="6">
    <source>
        <dbReference type="ARBA" id="ARBA00022741"/>
    </source>
</evidence>
<dbReference type="GO" id="GO:0005524">
    <property type="term" value="F:ATP binding"/>
    <property type="evidence" value="ECO:0007669"/>
    <property type="project" value="UniProtKB-UniRule"/>
</dbReference>
<comment type="function">
    <text evidence="2 10 12">Catalyzes the transfer of a dimethylallyl group onto the adenine at position 37 in tRNAs that read codons beginning with uridine, leading to the formation of N6-(dimethylallyl)adenosine (i(6)A).</text>
</comment>
<dbReference type="GO" id="GO:0006400">
    <property type="term" value="P:tRNA modification"/>
    <property type="evidence" value="ECO:0007669"/>
    <property type="project" value="TreeGrafter"/>
</dbReference>
<evidence type="ECO:0000256" key="1">
    <source>
        <dbReference type="ARBA" id="ARBA00001946"/>
    </source>
</evidence>
<organism evidence="14 15">
    <name type="scientific">Rathayibacter tritici</name>
    <dbReference type="NCBI Taxonomy" id="33888"/>
    <lineage>
        <taxon>Bacteria</taxon>
        <taxon>Bacillati</taxon>
        <taxon>Actinomycetota</taxon>
        <taxon>Actinomycetes</taxon>
        <taxon>Micrococcales</taxon>
        <taxon>Microbacteriaceae</taxon>
        <taxon>Rathayibacter</taxon>
    </lineage>
</organism>
<keyword evidence="4 10" id="KW-0808">Transferase</keyword>
<comment type="catalytic activity">
    <reaction evidence="9 10 11">
        <text>adenosine(37) in tRNA + dimethylallyl diphosphate = N(6)-dimethylallyladenosine(37) in tRNA + diphosphate</text>
        <dbReference type="Rhea" id="RHEA:26482"/>
        <dbReference type="Rhea" id="RHEA-COMP:10162"/>
        <dbReference type="Rhea" id="RHEA-COMP:10375"/>
        <dbReference type="ChEBI" id="CHEBI:33019"/>
        <dbReference type="ChEBI" id="CHEBI:57623"/>
        <dbReference type="ChEBI" id="CHEBI:74411"/>
        <dbReference type="ChEBI" id="CHEBI:74415"/>
        <dbReference type="EC" id="2.5.1.75"/>
    </reaction>
</comment>
<keyword evidence="7 10" id="KW-0067">ATP-binding</keyword>
<feature type="binding site" evidence="10">
    <location>
        <begin position="18"/>
        <end position="25"/>
    </location>
    <ligand>
        <name>ATP</name>
        <dbReference type="ChEBI" id="CHEBI:30616"/>
    </ligand>
</feature>
<evidence type="ECO:0000256" key="7">
    <source>
        <dbReference type="ARBA" id="ARBA00022840"/>
    </source>
</evidence>
<keyword evidence="5 10" id="KW-0819">tRNA processing</keyword>
<name>A0A160KRE0_9MICO</name>
<dbReference type="EC" id="2.5.1.75" evidence="10"/>
<dbReference type="PANTHER" id="PTHR11088:SF60">
    <property type="entry name" value="TRNA DIMETHYLALLYLTRANSFERASE"/>
    <property type="match status" value="1"/>
</dbReference>
<dbReference type="Gene3D" id="1.10.20.140">
    <property type="match status" value="1"/>
</dbReference>
<dbReference type="InterPro" id="IPR018022">
    <property type="entry name" value="IPT"/>
</dbReference>
<evidence type="ECO:0000256" key="11">
    <source>
        <dbReference type="RuleBase" id="RU003783"/>
    </source>
</evidence>
<dbReference type="InterPro" id="IPR027417">
    <property type="entry name" value="P-loop_NTPase"/>
</dbReference>
<dbReference type="EMBL" id="CP015515">
    <property type="protein sequence ID" value="AND16152.1"/>
    <property type="molecule type" value="Genomic_DNA"/>
</dbReference>
<dbReference type="Pfam" id="PF01715">
    <property type="entry name" value="IPPT"/>
    <property type="match status" value="1"/>
</dbReference>